<evidence type="ECO:0000256" key="4">
    <source>
        <dbReference type="ARBA" id="ARBA00022989"/>
    </source>
</evidence>
<sequence length="422" mass="47211">MSLLALPILYPYGNLTAIDAYFFGASASTESGLNTVDVKDLKTYQQLYIYFIPIITNLGFINIVVVIVRLYWFKRHLKRLAPQLLSARRHGAPDADAEDSPDNLDKAPEENKPSIAVASGSEAADHSPAPGLDGDRNVVRPTRIKFDPSTEMPKDNSTLYIPGPQDRERGHPIVARSGNEGGETDDEENAGFEIDRPIDLIDSINRFDFDFDRSIQPVNRYHIDRVGSLIDRYRIDQAPNRSIRNPTRSISYRPTLQSIDLIVDQNHFKPVPSSSSNQACHSMRRRRRLSSDGLQITAARSMERVAGVAASMLVLGAQPPHPSRRSSISAASQQQPALNNQPFLSRQATIGRNSQFHNLTSHDRELLGGIEYRSLKLLLKVVTAYFFGIHLFGAICLVGWIQTANPKYEGYLQSTGQDKNWW</sequence>
<comment type="caution">
    <text evidence="9">The sequence shown here is derived from an EMBL/GenBank/DDBJ whole genome shotgun (WGS) entry which is preliminary data.</text>
</comment>
<dbReference type="EMBL" id="JAGMUV010000031">
    <property type="protein sequence ID" value="KAH7114789.1"/>
    <property type="molecule type" value="Genomic_DNA"/>
</dbReference>
<name>A0A9P9D8Y7_9HYPO</name>
<evidence type="ECO:0000256" key="8">
    <source>
        <dbReference type="SAM" id="Phobius"/>
    </source>
</evidence>
<evidence type="ECO:0000256" key="1">
    <source>
        <dbReference type="ARBA" id="ARBA00004141"/>
    </source>
</evidence>
<dbReference type="Pfam" id="PF02386">
    <property type="entry name" value="TrkH"/>
    <property type="match status" value="1"/>
</dbReference>
<feature type="region of interest" description="Disordered" evidence="7">
    <location>
        <begin position="91"/>
        <end position="110"/>
    </location>
</feature>
<evidence type="ECO:0000256" key="2">
    <source>
        <dbReference type="ARBA" id="ARBA00022448"/>
    </source>
</evidence>
<dbReference type="GO" id="GO:0140107">
    <property type="term" value="F:high-affinity potassium ion transmembrane transporter activity"/>
    <property type="evidence" value="ECO:0007669"/>
    <property type="project" value="TreeGrafter"/>
</dbReference>
<proteinExistence type="predicted"/>
<dbReference type="Proteomes" id="UP000738349">
    <property type="component" value="Unassembled WGS sequence"/>
</dbReference>
<keyword evidence="4 8" id="KW-1133">Transmembrane helix</keyword>
<dbReference type="PANTHER" id="PTHR31064">
    <property type="entry name" value="POTASSIUM TRANSPORT PROTEIN DDB_G0292412-RELATED"/>
    <property type="match status" value="1"/>
</dbReference>
<evidence type="ECO:0000313" key="10">
    <source>
        <dbReference type="Proteomes" id="UP000738349"/>
    </source>
</evidence>
<keyword evidence="3 8" id="KW-0812">Transmembrane</keyword>
<dbReference type="InterPro" id="IPR003445">
    <property type="entry name" value="Cat_transpt"/>
</dbReference>
<dbReference type="PANTHER" id="PTHR31064:SF5">
    <property type="entry name" value="POTASSIUM ION TRANSPORTER (EUROFUNG)"/>
    <property type="match status" value="1"/>
</dbReference>
<reference evidence="9" key="1">
    <citation type="journal article" date="2021" name="Nat. Commun.">
        <title>Genetic determinants of endophytism in the Arabidopsis root mycobiome.</title>
        <authorList>
            <person name="Mesny F."/>
            <person name="Miyauchi S."/>
            <person name="Thiergart T."/>
            <person name="Pickel B."/>
            <person name="Atanasova L."/>
            <person name="Karlsson M."/>
            <person name="Huettel B."/>
            <person name="Barry K.W."/>
            <person name="Haridas S."/>
            <person name="Chen C."/>
            <person name="Bauer D."/>
            <person name="Andreopoulos W."/>
            <person name="Pangilinan J."/>
            <person name="LaButti K."/>
            <person name="Riley R."/>
            <person name="Lipzen A."/>
            <person name="Clum A."/>
            <person name="Drula E."/>
            <person name="Henrissat B."/>
            <person name="Kohler A."/>
            <person name="Grigoriev I.V."/>
            <person name="Martin F.M."/>
            <person name="Hacquard S."/>
        </authorList>
    </citation>
    <scope>NUCLEOTIDE SEQUENCE</scope>
    <source>
        <strain evidence="9">MPI-CAGE-AT-0147</strain>
    </source>
</reference>
<dbReference type="GO" id="GO:0030007">
    <property type="term" value="P:intracellular potassium ion homeostasis"/>
    <property type="evidence" value="ECO:0007669"/>
    <property type="project" value="TreeGrafter"/>
</dbReference>
<keyword evidence="5" id="KW-0406">Ion transport</keyword>
<feature type="region of interest" description="Disordered" evidence="7">
    <location>
        <begin position="118"/>
        <end position="189"/>
    </location>
</feature>
<evidence type="ECO:0000256" key="5">
    <source>
        <dbReference type="ARBA" id="ARBA00023065"/>
    </source>
</evidence>
<evidence type="ECO:0000256" key="3">
    <source>
        <dbReference type="ARBA" id="ARBA00022692"/>
    </source>
</evidence>
<comment type="subcellular location">
    <subcellularLocation>
        <location evidence="1">Membrane</location>
        <topology evidence="1">Multi-pass membrane protein</topology>
    </subcellularLocation>
</comment>
<dbReference type="GO" id="GO:0005886">
    <property type="term" value="C:plasma membrane"/>
    <property type="evidence" value="ECO:0007669"/>
    <property type="project" value="TreeGrafter"/>
</dbReference>
<dbReference type="InterPro" id="IPR051143">
    <property type="entry name" value="TrkH_K-transport"/>
</dbReference>
<organism evidence="9 10">
    <name type="scientific">Dactylonectria macrodidyma</name>
    <dbReference type="NCBI Taxonomy" id="307937"/>
    <lineage>
        <taxon>Eukaryota</taxon>
        <taxon>Fungi</taxon>
        <taxon>Dikarya</taxon>
        <taxon>Ascomycota</taxon>
        <taxon>Pezizomycotina</taxon>
        <taxon>Sordariomycetes</taxon>
        <taxon>Hypocreomycetidae</taxon>
        <taxon>Hypocreales</taxon>
        <taxon>Nectriaceae</taxon>
        <taxon>Dactylonectria</taxon>
    </lineage>
</organism>
<protein>
    <submittedName>
        <fullName evidence="9">Uncharacterized protein</fullName>
    </submittedName>
</protein>
<dbReference type="GO" id="GO:1990573">
    <property type="term" value="P:potassium ion import across plasma membrane"/>
    <property type="evidence" value="ECO:0007669"/>
    <property type="project" value="TreeGrafter"/>
</dbReference>
<keyword evidence="10" id="KW-1185">Reference proteome</keyword>
<keyword evidence="2" id="KW-0813">Transport</keyword>
<evidence type="ECO:0000313" key="9">
    <source>
        <dbReference type="EMBL" id="KAH7114789.1"/>
    </source>
</evidence>
<dbReference type="AlphaFoldDB" id="A0A9P9D8Y7"/>
<dbReference type="OrthoDB" id="9999863at2759"/>
<accession>A0A9P9D8Y7</accession>
<feature type="transmembrane region" description="Helical" evidence="8">
    <location>
        <begin position="377"/>
        <end position="401"/>
    </location>
</feature>
<evidence type="ECO:0000256" key="7">
    <source>
        <dbReference type="SAM" id="MobiDB-lite"/>
    </source>
</evidence>
<feature type="transmembrane region" description="Helical" evidence="8">
    <location>
        <begin position="47"/>
        <end position="72"/>
    </location>
</feature>
<evidence type="ECO:0000256" key="6">
    <source>
        <dbReference type="ARBA" id="ARBA00023136"/>
    </source>
</evidence>
<keyword evidence="6 8" id="KW-0472">Membrane</keyword>
<gene>
    <name evidence="9" type="ORF">EDB81DRAFT_892830</name>
</gene>
<feature type="compositionally biased region" description="Basic and acidic residues" evidence="7">
    <location>
        <begin position="133"/>
        <end position="154"/>
    </location>
</feature>